<dbReference type="EMBL" id="CP060713">
    <property type="protein sequence ID" value="QNN52407.1"/>
    <property type="molecule type" value="Genomic_DNA"/>
</dbReference>
<gene>
    <name evidence="5" type="ORF">H9L09_18325</name>
</gene>
<evidence type="ECO:0000313" key="6">
    <source>
        <dbReference type="Proteomes" id="UP000515947"/>
    </source>
</evidence>
<organism evidence="5 6">
    <name type="scientific">Nocardioides mesophilus</name>
    <dbReference type="NCBI Taxonomy" id="433659"/>
    <lineage>
        <taxon>Bacteria</taxon>
        <taxon>Bacillati</taxon>
        <taxon>Actinomycetota</taxon>
        <taxon>Actinomycetes</taxon>
        <taxon>Propionibacteriales</taxon>
        <taxon>Nocardioidaceae</taxon>
        <taxon>Nocardioides</taxon>
    </lineage>
</organism>
<protein>
    <submittedName>
        <fullName evidence="5">Cupin</fullName>
    </submittedName>
</protein>
<evidence type="ECO:0000256" key="2">
    <source>
        <dbReference type="ARBA" id="ARBA00022723"/>
    </source>
</evidence>
<evidence type="ECO:0000259" key="4">
    <source>
        <dbReference type="Pfam" id="PF08007"/>
    </source>
</evidence>
<comment type="cofactor">
    <cofactor evidence="1">
        <name>Fe(2+)</name>
        <dbReference type="ChEBI" id="CHEBI:29033"/>
    </cofactor>
</comment>
<reference evidence="5 6" key="1">
    <citation type="submission" date="2020-08" db="EMBL/GenBank/DDBJ databases">
        <title>Genome sequence of Nocardioides mesophilus KACC 16243T.</title>
        <authorList>
            <person name="Hyun D.-W."/>
            <person name="Bae J.-W."/>
        </authorList>
    </citation>
    <scope>NUCLEOTIDE SEQUENCE [LARGE SCALE GENOMIC DNA]</scope>
    <source>
        <strain evidence="5 6">KACC 16243</strain>
    </source>
</reference>
<dbReference type="PANTHER" id="PTHR13096">
    <property type="entry name" value="MINA53 MYC INDUCED NUCLEAR ANTIGEN"/>
    <property type="match status" value="1"/>
</dbReference>
<evidence type="ECO:0000313" key="5">
    <source>
        <dbReference type="EMBL" id="QNN52407.1"/>
    </source>
</evidence>
<dbReference type="PANTHER" id="PTHR13096:SF9">
    <property type="entry name" value="BIFUNCTIONAL LYSINE-SPECIFIC DEMETHYLASE AND HISTIDYL-HYDROXYLASE"/>
    <property type="match status" value="1"/>
</dbReference>
<dbReference type="Gene3D" id="2.60.120.650">
    <property type="entry name" value="Cupin"/>
    <property type="match status" value="1"/>
</dbReference>
<proteinExistence type="predicted"/>
<dbReference type="Pfam" id="PF08007">
    <property type="entry name" value="JmjC_2"/>
    <property type="match status" value="1"/>
</dbReference>
<dbReference type="AlphaFoldDB" id="A0A7G9R9Y2"/>
<dbReference type="GO" id="GO:0046872">
    <property type="term" value="F:metal ion binding"/>
    <property type="evidence" value="ECO:0007669"/>
    <property type="project" value="UniProtKB-KW"/>
</dbReference>
<dbReference type="GO" id="GO:0032453">
    <property type="term" value="F:histone H3K4 demethylase activity"/>
    <property type="evidence" value="ECO:0007669"/>
    <property type="project" value="TreeGrafter"/>
</dbReference>
<dbReference type="SUPFAM" id="SSF51197">
    <property type="entry name" value="Clavaminate synthase-like"/>
    <property type="match status" value="1"/>
</dbReference>
<dbReference type="GO" id="GO:0051864">
    <property type="term" value="F:histone H3K36 demethylase activity"/>
    <property type="evidence" value="ECO:0007669"/>
    <property type="project" value="TreeGrafter"/>
</dbReference>
<dbReference type="RefSeq" id="WP_187578249.1">
    <property type="nucleotide sequence ID" value="NZ_CP060713.1"/>
</dbReference>
<evidence type="ECO:0000256" key="3">
    <source>
        <dbReference type="ARBA" id="ARBA00023004"/>
    </source>
</evidence>
<name>A0A7G9R9Y2_9ACTN</name>
<keyword evidence="6" id="KW-1185">Reference proteome</keyword>
<dbReference type="KEGG" id="nmes:H9L09_18325"/>
<dbReference type="InterPro" id="IPR003347">
    <property type="entry name" value="JmjC_dom"/>
</dbReference>
<dbReference type="InterPro" id="IPR039994">
    <property type="entry name" value="NO66-like"/>
</dbReference>
<evidence type="ECO:0000256" key="1">
    <source>
        <dbReference type="ARBA" id="ARBA00001954"/>
    </source>
</evidence>
<feature type="domain" description="JmjC" evidence="4">
    <location>
        <begin position="127"/>
        <end position="212"/>
    </location>
</feature>
<accession>A0A7G9R9Y2</accession>
<keyword evidence="3" id="KW-0408">Iron</keyword>
<sequence length="376" mass="41076">MTALDLLSGDARTFRDKVWASHVHLHRTDPDDLVGLLSLDDVDHLLTSVALRAPALRIAQDGTVLPTSAFTRSASLAGTPLTGLVDGRKVLELFDGGATVVLQGLHRYWAPLTELVRNLELELGHPCQANAYLTPPGSQGFARHSDSHDVFVFQTHGRKQWEVVEPDQQVREVLLEPGLSMYLPAGTPHSARSQDETSLHVTLGVNQITRRDLLRRLTEDVLSDERYDAALPAGYLQEPDRLADDLAAALAELRGSLDALEPVDVAEERATAFLTERTPALRGGLADRVALPSLADGTVVERRPTSACVLRPGPERLTVLLGDRALRMPPRLAGAMEFVRDHPSFAVADLAPFLDEASRLVVVRRLVREGLLRISA</sequence>
<dbReference type="Proteomes" id="UP000515947">
    <property type="component" value="Chromosome"/>
</dbReference>
<keyword evidence="2" id="KW-0479">Metal-binding</keyword>